<evidence type="ECO:0000256" key="1">
    <source>
        <dbReference type="ARBA" id="ARBA00034120"/>
    </source>
</evidence>
<dbReference type="InterPro" id="IPR000477">
    <property type="entry name" value="RT_dom"/>
</dbReference>
<dbReference type="InterPro" id="IPR051083">
    <property type="entry name" value="GrpII_Intron_Splice-Mob/Def"/>
</dbReference>
<accession>G2DYQ3</accession>
<dbReference type="PATRIC" id="fig|765913.3.peg.1194"/>
<dbReference type="InterPro" id="IPR043502">
    <property type="entry name" value="DNA/RNA_pol_sf"/>
</dbReference>
<keyword evidence="3" id="KW-0548">Nucleotidyltransferase</keyword>
<proteinExistence type="inferred from homology"/>
<name>G2DYQ3_9GAMM</name>
<evidence type="ECO:0000313" key="3">
    <source>
        <dbReference type="EMBL" id="EGV32680.1"/>
    </source>
</evidence>
<dbReference type="eggNOG" id="COG3344">
    <property type="taxonomic scope" value="Bacteria"/>
</dbReference>
<sequence>MLSLRSTLCQSDNLGLAFDRYRRYRGFWSPGVTMYSVARSPVVPMLELAEELRAGRYHPTPPQVISIAKANGERRELRVFAIRDRVAQRALLQVLQRHTDPAMSPFSYGYRPGRSVQGALARVRTFLSSGLSWVVDADIQRCFDSIPRQPLLDEVIRRWGRTEAADLVAEWLGWDTAAQRDGIGIPQGSVLAPWLCNVYLWRLDDAMRQVHGAMVRFADDFVLLSTSRSGAEALLRRCAAVVEGMQLHLHPLKTSILDASKPFRFLGQWLSVPRLLTQGAAQAGGSLL</sequence>
<organism evidence="3 4">
    <name type="scientific">Thiorhodococcus drewsii AZ1</name>
    <dbReference type="NCBI Taxonomy" id="765913"/>
    <lineage>
        <taxon>Bacteria</taxon>
        <taxon>Pseudomonadati</taxon>
        <taxon>Pseudomonadota</taxon>
        <taxon>Gammaproteobacteria</taxon>
        <taxon>Chromatiales</taxon>
        <taxon>Chromatiaceae</taxon>
        <taxon>Thiorhodococcus</taxon>
    </lineage>
</organism>
<dbReference type="SUPFAM" id="SSF56672">
    <property type="entry name" value="DNA/RNA polymerases"/>
    <property type="match status" value="1"/>
</dbReference>
<comment type="caution">
    <text evidence="3">The sequence shown here is derived from an EMBL/GenBank/DDBJ whole genome shotgun (WGS) entry which is preliminary data.</text>
</comment>
<evidence type="ECO:0000313" key="4">
    <source>
        <dbReference type="Proteomes" id="UP000004200"/>
    </source>
</evidence>
<dbReference type="PANTHER" id="PTHR34047">
    <property type="entry name" value="NUCLEAR INTRON MATURASE 1, MITOCHONDRIAL-RELATED"/>
    <property type="match status" value="1"/>
</dbReference>
<dbReference type="AlphaFoldDB" id="G2DYQ3"/>
<dbReference type="STRING" id="765913.ThidrDRAFT_1165"/>
<reference evidence="3 4" key="1">
    <citation type="submission" date="2011-06" db="EMBL/GenBank/DDBJ databases">
        <title>The draft genome of Thiorhodococcus drewsii AZ1.</title>
        <authorList>
            <consortium name="US DOE Joint Genome Institute (JGI-PGF)"/>
            <person name="Lucas S."/>
            <person name="Han J."/>
            <person name="Lapidus A."/>
            <person name="Cheng J.-F."/>
            <person name="Goodwin L."/>
            <person name="Pitluck S."/>
            <person name="Peters L."/>
            <person name="Land M.L."/>
            <person name="Hauser L."/>
            <person name="Vogl K."/>
            <person name="Liu Z."/>
            <person name="Imhoff J."/>
            <person name="Thiel V."/>
            <person name="Frigaard N.-U."/>
            <person name="Bryant D.A."/>
            <person name="Woyke T.J."/>
        </authorList>
    </citation>
    <scope>NUCLEOTIDE SEQUENCE [LARGE SCALE GENOMIC DNA]</scope>
    <source>
        <strain evidence="3 4">AZ1</strain>
    </source>
</reference>
<keyword evidence="3" id="KW-0695">RNA-directed DNA polymerase</keyword>
<dbReference type="EMBL" id="AFWT01000006">
    <property type="protein sequence ID" value="EGV32680.1"/>
    <property type="molecule type" value="Genomic_DNA"/>
</dbReference>
<feature type="domain" description="Reverse transcriptase" evidence="2">
    <location>
        <begin position="48"/>
        <end position="270"/>
    </location>
</feature>
<dbReference type="Proteomes" id="UP000004200">
    <property type="component" value="Unassembled WGS sequence"/>
</dbReference>
<dbReference type="Pfam" id="PF00078">
    <property type="entry name" value="RVT_1"/>
    <property type="match status" value="1"/>
</dbReference>
<dbReference type="PROSITE" id="PS50878">
    <property type="entry name" value="RT_POL"/>
    <property type="match status" value="1"/>
</dbReference>
<gene>
    <name evidence="3" type="ORF">ThidrDRAFT_1165</name>
</gene>
<dbReference type="CDD" id="cd01651">
    <property type="entry name" value="RT_G2_intron"/>
    <property type="match status" value="1"/>
</dbReference>
<comment type="similarity">
    <text evidence="1">Belongs to the bacterial reverse transcriptase family.</text>
</comment>
<protein>
    <submittedName>
        <fullName evidence="3">RNA-directed DNA polymerase (Reverse transcriptase)</fullName>
    </submittedName>
</protein>
<keyword evidence="4" id="KW-1185">Reference proteome</keyword>
<dbReference type="PANTHER" id="PTHR34047:SF8">
    <property type="entry name" value="PROTEIN YKFC"/>
    <property type="match status" value="1"/>
</dbReference>
<dbReference type="OrthoDB" id="9793236at2"/>
<keyword evidence="3" id="KW-0808">Transferase</keyword>
<dbReference type="GO" id="GO:0003964">
    <property type="term" value="F:RNA-directed DNA polymerase activity"/>
    <property type="evidence" value="ECO:0007669"/>
    <property type="project" value="UniProtKB-KW"/>
</dbReference>
<evidence type="ECO:0000259" key="2">
    <source>
        <dbReference type="PROSITE" id="PS50878"/>
    </source>
</evidence>
<dbReference type="RefSeq" id="WP_007039880.1">
    <property type="nucleotide sequence ID" value="NZ_AFWT01000006.1"/>
</dbReference>